<protein>
    <recommendedName>
        <fullName evidence="4">Ycf48-like protein</fullName>
    </recommendedName>
</protein>
<dbReference type="SUPFAM" id="SSF50939">
    <property type="entry name" value="Sialidases"/>
    <property type="match status" value="1"/>
</dbReference>
<name>A0A4U9UXW4_9SPHI</name>
<gene>
    <name evidence="2" type="ORF">NCTC11429_01391</name>
</gene>
<evidence type="ECO:0008006" key="4">
    <source>
        <dbReference type="Google" id="ProtNLM"/>
    </source>
</evidence>
<feature type="signal peptide" evidence="1">
    <location>
        <begin position="1"/>
        <end position="35"/>
    </location>
</feature>
<organism evidence="2 3">
    <name type="scientific">Sphingobacterium thalpophilum</name>
    <dbReference type="NCBI Taxonomy" id="259"/>
    <lineage>
        <taxon>Bacteria</taxon>
        <taxon>Pseudomonadati</taxon>
        <taxon>Bacteroidota</taxon>
        <taxon>Sphingobacteriia</taxon>
        <taxon>Sphingobacteriales</taxon>
        <taxon>Sphingobacteriaceae</taxon>
        <taxon>Sphingobacterium</taxon>
    </lineage>
</organism>
<evidence type="ECO:0000313" key="3">
    <source>
        <dbReference type="Proteomes" id="UP000308196"/>
    </source>
</evidence>
<keyword evidence="1" id="KW-0732">Signal</keyword>
<dbReference type="AlphaFoldDB" id="A0A4U9UXW4"/>
<dbReference type="KEGG" id="stha:NCTC11429_01391"/>
<reference evidence="2 3" key="1">
    <citation type="submission" date="2019-05" db="EMBL/GenBank/DDBJ databases">
        <authorList>
            <consortium name="Pathogen Informatics"/>
        </authorList>
    </citation>
    <scope>NUCLEOTIDE SEQUENCE [LARGE SCALE GENOMIC DNA]</scope>
    <source>
        <strain evidence="2 3">NCTC11429</strain>
    </source>
</reference>
<proteinExistence type="predicted"/>
<dbReference type="EMBL" id="LR590484">
    <property type="protein sequence ID" value="VTR34781.1"/>
    <property type="molecule type" value="Genomic_DNA"/>
</dbReference>
<evidence type="ECO:0000256" key="1">
    <source>
        <dbReference type="SAM" id="SignalP"/>
    </source>
</evidence>
<accession>A0A4U9UXW4</accession>
<evidence type="ECO:0000313" key="2">
    <source>
        <dbReference type="EMBL" id="VTR34781.1"/>
    </source>
</evidence>
<feature type="chain" id="PRO_5020820235" description="Ycf48-like protein" evidence="1">
    <location>
        <begin position="36"/>
        <end position="259"/>
    </location>
</feature>
<dbReference type="Proteomes" id="UP000308196">
    <property type="component" value="Chromosome"/>
</dbReference>
<dbReference type="InterPro" id="IPR036278">
    <property type="entry name" value="Sialidase_sf"/>
</dbReference>
<sequence length="259" mass="29561">MFTQIAKNMQFKTTLRPLLFLCALGLCFSSCQKDASSESEALIDIETRDATWTKLSIPGQLRGTSAIYGNIDDTLVVATMYKIYMTTDKGASWQMVNDAGLGIPSFSMYKGELMALSNFQDHSTSPFLFSWDHGKSWSTKGKYGYEVNDKVRVNRKETKISETESYKISPQPNEIIDKEYGRPLMQPDKLVRVTDKGEQKLDFPFRRQLNYIYHDKKNRLYIGAEGTRFEWAVKGNERTYPTSTDTAIIYISKLPISAK</sequence>